<keyword evidence="2" id="KW-0238">DNA-binding</keyword>
<dbReference type="Gene3D" id="1.20.120.530">
    <property type="entry name" value="GntR ligand-binding domain-like"/>
    <property type="match status" value="1"/>
</dbReference>
<dbReference type="KEGG" id="sbae:DSM104329_01935"/>
<evidence type="ECO:0000256" key="3">
    <source>
        <dbReference type="ARBA" id="ARBA00023163"/>
    </source>
</evidence>
<dbReference type="SMART" id="SM00345">
    <property type="entry name" value="HTH_GNTR"/>
    <property type="match status" value="1"/>
</dbReference>
<dbReference type="InterPro" id="IPR008920">
    <property type="entry name" value="TF_FadR/GntR_C"/>
</dbReference>
<evidence type="ECO:0000259" key="4">
    <source>
        <dbReference type="PROSITE" id="PS50949"/>
    </source>
</evidence>
<feature type="domain" description="HTH gntR-type" evidence="4">
    <location>
        <begin position="11"/>
        <end position="79"/>
    </location>
</feature>
<dbReference type="InterPro" id="IPR036390">
    <property type="entry name" value="WH_DNA-bd_sf"/>
</dbReference>
<keyword evidence="1" id="KW-0805">Transcription regulation</keyword>
<reference evidence="5" key="1">
    <citation type="journal article" date="2022" name="Int. J. Syst. Evol. Microbiol.">
        <title>Pseudomonas aegrilactucae sp. nov. and Pseudomonas morbosilactucae sp. nov., pathogens causing bacterial rot of lettuce in Japan.</title>
        <authorList>
            <person name="Sawada H."/>
            <person name="Fujikawa T."/>
            <person name="Satou M."/>
        </authorList>
    </citation>
    <scope>NUCLEOTIDE SEQUENCE</scope>
    <source>
        <strain evidence="5">0166_1</strain>
    </source>
</reference>
<keyword evidence="3" id="KW-0804">Transcription</keyword>
<dbReference type="GO" id="GO:0003677">
    <property type="term" value="F:DNA binding"/>
    <property type="evidence" value="ECO:0007669"/>
    <property type="project" value="UniProtKB-KW"/>
</dbReference>
<dbReference type="SMART" id="SM00895">
    <property type="entry name" value="FCD"/>
    <property type="match status" value="1"/>
</dbReference>
<dbReference type="CDD" id="cd07377">
    <property type="entry name" value="WHTH_GntR"/>
    <property type="match status" value="1"/>
</dbReference>
<dbReference type="Gene3D" id="1.10.10.10">
    <property type="entry name" value="Winged helix-like DNA-binding domain superfamily/Winged helix DNA-binding domain"/>
    <property type="match status" value="1"/>
</dbReference>
<dbReference type="AlphaFoldDB" id="A0A9E6XXG4"/>
<accession>A0A9E6XXG4</accession>
<dbReference type="Pfam" id="PF00392">
    <property type="entry name" value="GntR"/>
    <property type="match status" value="1"/>
</dbReference>
<dbReference type="PROSITE" id="PS50949">
    <property type="entry name" value="HTH_GNTR"/>
    <property type="match status" value="1"/>
</dbReference>
<dbReference type="EMBL" id="CP087164">
    <property type="protein sequence ID" value="UGS35542.1"/>
    <property type="molecule type" value="Genomic_DNA"/>
</dbReference>
<dbReference type="InterPro" id="IPR036388">
    <property type="entry name" value="WH-like_DNA-bd_sf"/>
</dbReference>
<dbReference type="PRINTS" id="PR00035">
    <property type="entry name" value="HTHGNTR"/>
</dbReference>
<evidence type="ECO:0000313" key="5">
    <source>
        <dbReference type="EMBL" id="UGS35542.1"/>
    </source>
</evidence>
<protein>
    <submittedName>
        <fullName evidence="5">HTH-type transcriptional repressor NanR</fullName>
    </submittedName>
</protein>
<dbReference type="PANTHER" id="PTHR43537:SF5">
    <property type="entry name" value="UXU OPERON TRANSCRIPTIONAL REGULATOR"/>
    <property type="match status" value="1"/>
</dbReference>
<evidence type="ECO:0000256" key="1">
    <source>
        <dbReference type="ARBA" id="ARBA00023015"/>
    </source>
</evidence>
<dbReference type="InterPro" id="IPR011711">
    <property type="entry name" value="GntR_C"/>
</dbReference>
<dbReference type="PANTHER" id="PTHR43537">
    <property type="entry name" value="TRANSCRIPTIONAL REGULATOR, GNTR FAMILY"/>
    <property type="match status" value="1"/>
</dbReference>
<name>A0A9E6XXG4_9ACTN</name>
<dbReference type="Pfam" id="PF07729">
    <property type="entry name" value="FCD"/>
    <property type="match status" value="1"/>
</dbReference>
<organism evidence="5 6">
    <name type="scientific">Capillimicrobium parvum</name>
    <dbReference type="NCBI Taxonomy" id="2884022"/>
    <lineage>
        <taxon>Bacteria</taxon>
        <taxon>Bacillati</taxon>
        <taxon>Actinomycetota</taxon>
        <taxon>Thermoleophilia</taxon>
        <taxon>Solirubrobacterales</taxon>
        <taxon>Capillimicrobiaceae</taxon>
        <taxon>Capillimicrobium</taxon>
    </lineage>
</organism>
<evidence type="ECO:0000313" key="6">
    <source>
        <dbReference type="Proteomes" id="UP001162834"/>
    </source>
</evidence>
<sequence>MASDARPAKAKLAYEEIAGLVRRQIVGGELNVGDRLPSETRLALHFGVSRSTIREALRTLQESGFVERVSPRIMVVRRDDDEPVQRELVRALRRNNVTFADLHGALFLLEPELSRLAAERAAPGDIRELEDNLDAQAAHLTDFATWNRLDQEFHLAIADIAGNPALILARAPITQLLMPALDRFMSSERLTGGALARHRRILTEIRHGDGEAAELMTRRHVDEFRQAWEQAGLDPQLPIDDLALEDAPPAGVRAG</sequence>
<dbReference type="GO" id="GO:0003700">
    <property type="term" value="F:DNA-binding transcription factor activity"/>
    <property type="evidence" value="ECO:0007669"/>
    <property type="project" value="InterPro"/>
</dbReference>
<evidence type="ECO:0000256" key="2">
    <source>
        <dbReference type="ARBA" id="ARBA00023125"/>
    </source>
</evidence>
<dbReference type="RefSeq" id="WP_259315226.1">
    <property type="nucleotide sequence ID" value="NZ_CP087164.1"/>
</dbReference>
<keyword evidence="6" id="KW-1185">Reference proteome</keyword>
<dbReference type="SUPFAM" id="SSF48008">
    <property type="entry name" value="GntR ligand-binding domain-like"/>
    <property type="match status" value="1"/>
</dbReference>
<gene>
    <name evidence="5" type="primary">nanR_5</name>
    <name evidence="5" type="ORF">DSM104329_01935</name>
</gene>
<dbReference type="InterPro" id="IPR000524">
    <property type="entry name" value="Tscrpt_reg_HTH_GntR"/>
</dbReference>
<proteinExistence type="predicted"/>
<dbReference type="SUPFAM" id="SSF46785">
    <property type="entry name" value="Winged helix' DNA-binding domain"/>
    <property type="match status" value="1"/>
</dbReference>
<dbReference type="Proteomes" id="UP001162834">
    <property type="component" value="Chromosome"/>
</dbReference>